<name>A0AAV4D4R8_9GAST</name>
<evidence type="ECO:0000256" key="1">
    <source>
        <dbReference type="ARBA" id="ARBA00007711"/>
    </source>
</evidence>
<feature type="transmembrane region" description="Helical" evidence="3">
    <location>
        <begin position="237"/>
        <end position="256"/>
    </location>
</feature>
<keyword evidence="3" id="KW-1133">Transmembrane helix</keyword>
<feature type="compositionally biased region" description="Basic and acidic residues" evidence="2">
    <location>
        <begin position="348"/>
        <end position="400"/>
    </location>
</feature>
<keyword evidence="3" id="KW-0812">Transmembrane</keyword>
<feature type="compositionally biased region" description="Basic and acidic residues" evidence="2">
    <location>
        <begin position="288"/>
        <end position="312"/>
    </location>
</feature>
<feature type="transmembrane region" description="Helical" evidence="3">
    <location>
        <begin position="90"/>
        <end position="111"/>
    </location>
</feature>
<reference evidence="4 5" key="1">
    <citation type="journal article" date="2021" name="Elife">
        <title>Chloroplast acquisition without the gene transfer in kleptoplastic sea slugs, Plakobranchus ocellatus.</title>
        <authorList>
            <person name="Maeda T."/>
            <person name="Takahashi S."/>
            <person name="Yoshida T."/>
            <person name="Shimamura S."/>
            <person name="Takaki Y."/>
            <person name="Nagai Y."/>
            <person name="Toyoda A."/>
            <person name="Suzuki Y."/>
            <person name="Arimoto A."/>
            <person name="Ishii H."/>
            <person name="Satoh N."/>
            <person name="Nishiyama T."/>
            <person name="Hasebe M."/>
            <person name="Maruyama T."/>
            <person name="Minagawa J."/>
            <person name="Obokata J."/>
            <person name="Shigenobu S."/>
        </authorList>
    </citation>
    <scope>NUCLEOTIDE SEQUENCE [LARGE SCALE GENOMIC DNA]</scope>
</reference>
<dbReference type="Proteomes" id="UP000735302">
    <property type="component" value="Unassembled WGS sequence"/>
</dbReference>
<dbReference type="InterPro" id="IPR026624">
    <property type="entry name" value="CECR6"/>
</dbReference>
<dbReference type="EMBL" id="BLXT01007418">
    <property type="protein sequence ID" value="GFO39147.1"/>
    <property type="molecule type" value="Genomic_DNA"/>
</dbReference>
<feature type="transmembrane region" description="Helical" evidence="3">
    <location>
        <begin position="21"/>
        <end position="41"/>
    </location>
</feature>
<dbReference type="PANTHER" id="PTHR47399">
    <property type="entry name" value="TRANSMEMBRANE PROTEIN 121B"/>
    <property type="match status" value="1"/>
</dbReference>
<feature type="region of interest" description="Disordered" evidence="2">
    <location>
        <begin position="288"/>
        <end position="407"/>
    </location>
</feature>
<feature type="compositionally biased region" description="Polar residues" evidence="2">
    <location>
        <begin position="328"/>
        <end position="337"/>
    </location>
</feature>
<dbReference type="AlphaFoldDB" id="A0AAV4D4R8"/>
<sequence length="407" mass="45209">MSSSICMYSVRLCTALRDWPAAVLCLALSLLQMALLDYYLIEHLGTSHLTWLAFDAINLTLLGITIYQARSAIHQDGKRTDFSTIHSGTMGWVAWLCMSISVAAKAVVIFFNFSDDLDEEAATFFGPNTLKTAIALGSATFLLLLITQHDAPAGSDGRRYIEELTGTVVFDILDTVDILEVLFDSDDRDKLWSGLQEFIMAVAVLNLVLPTVPLLTLARSKFGQKKLSIRLVHGHRILLVLAVNFPNLLVRMMLWHGNSTGISPFMLKNILAISLTFYDIYEHYKERHEEEEGSEHEINDNGDGGKKPKGPDSDFAYTNHSPVAGDSGLSSPGTNKNVLPLAEVWPDPFRHNGGRDPHGGGYRDQEARGKPFEDSDRVSNESDSSETMRRRDKYPPKSKPDYNVSSV</sequence>
<organism evidence="4 5">
    <name type="scientific">Plakobranchus ocellatus</name>
    <dbReference type="NCBI Taxonomy" id="259542"/>
    <lineage>
        <taxon>Eukaryota</taxon>
        <taxon>Metazoa</taxon>
        <taxon>Spiralia</taxon>
        <taxon>Lophotrochozoa</taxon>
        <taxon>Mollusca</taxon>
        <taxon>Gastropoda</taxon>
        <taxon>Heterobranchia</taxon>
        <taxon>Euthyneura</taxon>
        <taxon>Panpulmonata</taxon>
        <taxon>Sacoglossa</taxon>
        <taxon>Placobranchoidea</taxon>
        <taxon>Plakobranchidae</taxon>
        <taxon>Plakobranchus</taxon>
    </lineage>
</organism>
<dbReference type="PANTHER" id="PTHR47399:SF1">
    <property type="entry name" value="TRANSMEMBRANE PROTEIN 121B"/>
    <property type="match status" value="1"/>
</dbReference>
<evidence type="ECO:0000256" key="2">
    <source>
        <dbReference type="SAM" id="MobiDB-lite"/>
    </source>
</evidence>
<keyword evidence="5" id="KW-1185">Reference proteome</keyword>
<keyword evidence="3" id="KW-0472">Membrane</keyword>
<comment type="caution">
    <text evidence="4">The sequence shown here is derived from an EMBL/GenBank/DDBJ whole genome shotgun (WGS) entry which is preliminary data.</text>
</comment>
<comment type="similarity">
    <text evidence="1">Belongs to the TMEM121 family.</text>
</comment>
<dbReference type="InterPro" id="IPR032776">
    <property type="entry name" value="CECR6/TMEM121"/>
</dbReference>
<gene>
    <name evidence="4" type="ORF">PoB_006565200</name>
</gene>
<evidence type="ECO:0000313" key="4">
    <source>
        <dbReference type="EMBL" id="GFO39147.1"/>
    </source>
</evidence>
<evidence type="ECO:0000313" key="5">
    <source>
        <dbReference type="Proteomes" id="UP000735302"/>
    </source>
</evidence>
<protein>
    <submittedName>
        <fullName evidence="4">Cat eye syndrome critical region protein 6-like protein</fullName>
    </submittedName>
</protein>
<accession>A0AAV4D4R8</accession>
<feature type="transmembrane region" description="Helical" evidence="3">
    <location>
        <begin position="198"/>
        <end position="217"/>
    </location>
</feature>
<dbReference type="Pfam" id="PF14997">
    <property type="entry name" value="CECR6_TMEM121"/>
    <property type="match status" value="1"/>
</dbReference>
<evidence type="ECO:0000256" key="3">
    <source>
        <dbReference type="SAM" id="Phobius"/>
    </source>
</evidence>
<proteinExistence type="inferred from homology"/>